<sequence length="360" mass="36700">MTAELVCRRTAAHVLGAGMLLAPLVAAGLANGRDTAAWVVQLGAGTALCGILALFTHERYPAGGAKPPGSFPELLDDVLGSAAGRAVRIALVPAFAAGQAAIVWFIIGFAEATLPQDVPGAPSLWWALGLAAAACVGVTLLPRSGAGALRFRPLVAVVVAVAAAVWAQPWSLPTGAAGFWPAASVLFFAGYGWESVVAHSALPGLTRRELLRGVAGAAAVVSTVYLVLVALCHGNRTGGGLPPGGRRLLCGAVACLLLTYCATNLRAVSMTAREVLPQTATRGVAPALVGLAFCFFLLVGRGDVGRLLMVPATAVGAAYALGAVAVLRRGSAPLRWAAAPLLLLFVLLVIAAGRYLLLRR</sequence>
<name>A0ABV6UX85_9ACTN</name>
<comment type="caution">
    <text evidence="2">The sequence shown here is derived from an EMBL/GenBank/DDBJ whole genome shotgun (WGS) entry which is preliminary data.</text>
</comment>
<accession>A0ABV6UX85</accession>
<proteinExistence type="predicted"/>
<feature type="transmembrane region" description="Helical" evidence="1">
    <location>
        <begin position="178"/>
        <end position="198"/>
    </location>
</feature>
<keyword evidence="1" id="KW-1133">Transmembrane helix</keyword>
<feature type="transmembrane region" description="Helical" evidence="1">
    <location>
        <begin position="283"/>
        <end position="301"/>
    </location>
</feature>
<evidence type="ECO:0000313" key="3">
    <source>
        <dbReference type="Proteomes" id="UP001592528"/>
    </source>
</evidence>
<feature type="transmembrane region" description="Helical" evidence="1">
    <location>
        <begin position="210"/>
        <end position="232"/>
    </location>
</feature>
<gene>
    <name evidence="2" type="ORF">ACEZDJ_32790</name>
</gene>
<evidence type="ECO:0000256" key="1">
    <source>
        <dbReference type="SAM" id="Phobius"/>
    </source>
</evidence>
<dbReference type="EMBL" id="JBHEZZ010000026">
    <property type="protein sequence ID" value="MFC1406082.1"/>
    <property type="molecule type" value="Genomic_DNA"/>
</dbReference>
<feature type="transmembrane region" description="Helical" evidence="1">
    <location>
        <begin position="334"/>
        <end position="357"/>
    </location>
</feature>
<feature type="transmembrane region" description="Helical" evidence="1">
    <location>
        <begin position="307"/>
        <end position="327"/>
    </location>
</feature>
<dbReference type="RefSeq" id="WP_030262913.1">
    <property type="nucleotide sequence ID" value="NZ_JBHEZZ010000026.1"/>
</dbReference>
<feature type="transmembrane region" description="Helical" evidence="1">
    <location>
        <begin position="154"/>
        <end position="172"/>
    </location>
</feature>
<keyword evidence="3" id="KW-1185">Reference proteome</keyword>
<feature type="transmembrane region" description="Helical" evidence="1">
    <location>
        <begin position="36"/>
        <end position="56"/>
    </location>
</feature>
<evidence type="ECO:0000313" key="2">
    <source>
        <dbReference type="EMBL" id="MFC1406082.1"/>
    </source>
</evidence>
<keyword evidence="1" id="KW-0472">Membrane</keyword>
<keyword evidence="1" id="KW-0812">Transmembrane</keyword>
<protein>
    <submittedName>
        <fullName evidence="2">Uncharacterized protein</fullName>
    </submittedName>
</protein>
<feature type="transmembrane region" description="Helical" evidence="1">
    <location>
        <begin position="89"/>
        <end position="112"/>
    </location>
</feature>
<feature type="transmembrane region" description="Helical" evidence="1">
    <location>
        <begin position="12"/>
        <end position="30"/>
    </location>
</feature>
<reference evidence="2 3" key="1">
    <citation type="submission" date="2024-09" db="EMBL/GenBank/DDBJ databases">
        <authorList>
            <person name="Lee S.D."/>
        </authorList>
    </citation>
    <scope>NUCLEOTIDE SEQUENCE [LARGE SCALE GENOMIC DNA]</scope>
    <source>
        <strain evidence="2 3">N1-5</strain>
    </source>
</reference>
<organism evidence="2 3">
    <name type="scientific">Streptacidiphilus cavernicola</name>
    <dbReference type="NCBI Taxonomy" id="3342716"/>
    <lineage>
        <taxon>Bacteria</taxon>
        <taxon>Bacillati</taxon>
        <taxon>Actinomycetota</taxon>
        <taxon>Actinomycetes</taxon>
        <taxon>Kitasatosporales</taxon>
        <taxon>Streptomycetaceae</taxon>
        <taxon>Streptacidiphilus</taxon>
    </lineage>
</organism>
<dbReference type="Proteomes" id="UP001592528">
    <property type="component" value="Unassembled WGS sequence"/>
</dbReference>
<feature type="transmembrane region" description="Helical" evidence="1">
    <location>
        <begin position="124"/>
        <end position="142"/>
    </location>
</feature>